<dbReference type="EC" id="6.1.1.1" evidence="2 11"/>
<dbReference type="GO" id="GO:0004831">
    <property type="term" value="F:tyrosine-tRNA ligase activity"/>
    <property type="evidence" value="ECO:0007669"/>
    <property type="project" value="UniProtKB-UniRule"/>
</dbReference>
<dbReference type="NCBIfam" id="TIGR00234">
    <property type="entry name" value="tyrS"/>
    <property type="match status" value="1"/>
</dbReference>
<keyword evidence="3" id="KW-0963">Cytoplasm</keyword>
<reference evidence="13 14" key="1">
    <citation type="journal article" date="2017" name="FEMS Microbiol. Ecol.">
        <title>Reconstructed genomes of novel Dehalococcoides mccartyi strains from 1,2,3,4-tetrachlorodibenzo-p-dioxin-dechlorinating enrichment cultures reveal divergent reductive dehalogenase gene profiles.</title>
        <authorList>
            <person name="Dam H.T."/>
            <person name="Vollmers J."/>
            <person name="Kaster A.K."/>
            <person name="Haggblom M.M."/>
        </authorList>
    </citation>
    <scope>NUCLEOTIDE SEQUENCE [LARGE SCALE GENOMIC DNA]</scope>
    <source>
        <strain evidence="13 14">H1-3-2.001</strain>
    </source>
</reference>
<dbReference type="CDD" id="cd00805">
    <property type="entry name" value="TyrRS_core"/>
    <property type="match status" value="1"/>
</dbReference>
<keyword evidence="9 12" id="KW-0030">Aminoacyl-tRNA synthetase</keyword>
<evidence type="ECO:0000256" key="5">
    <source>
        <dbReference type="ARBA" id="ARBA00022741"/>
    </source>
</evidence>
<dbReference type="InterPro" id="IPR014729">
    <property type="entry name" value="Rossmann-like_a/b/a_fold"/>
</dbReference>
<comment type="subunit">
    <text evidence="1">Homodimer.</text>
</comment>
<dbReference type="PROSITE" id="PS00178">
    <property type="entry name" value="AA_TRNA_LIGASE_I"/>
    <property type="match status" value="1"/>
</dbReference>
<dbReference type="SUPFAM" id="SSF52374">
    <property type="entry name" value="Nucleotidylyl transferase"/>
    <property type="match status" value="1"/>
</dbReference>
<dbReference type="PANTHER" id="PTHR11766">
    <property type="entry name" value="TYROSYL-TRNA SYNTHETASE"/>
    <property type="match status" value="1"/>
</dbReference>
<dbReference type="AlphaFoldDB" id="A0A2J1DXM0"/>
<comment type="similarity">
    <text evidence="12">Belongs to the class-I aminoacyl-tRNA synthetase family.</text>
</comment>
<dbReference type="Gene3D" id="1.10.240.10">
    <property type="entry name" value="Tyrosyl-Transfer RNA Synthetase"/>
    <property type="match status" value="1"/>
</dbReference>
<name>A0A2J1DXM0_9CHLR</name>
<dbReference type="InterPro" id="IPR024088">
    <property type="entry name" value="Tyr-tRNA-ligase_bac-type"/>
</dbReference>
<dbReference type="GO" id="GO:0005524">
    <property type="term" value="F:ATP binding"/>
    <property type="evidence" value="ECO:0007669"/>
    <property type="project" value="UniProtKB-KW"/>
</dbReference>
<keyword evidence="4 12" id="KW-0436">Ligase</keyword>
<evidence type="ECO:0000256" key="4">
    <source>
        <dbReference type="ARBA" id="ARBA00022598"/>
    </source>
</evidence>
<proteinExistence type="inferred from homology"/>
<accession>A0A2J1DXM0</accession>
<dbReference type="PRINTS" id="PR01040">
    <property type="entry name" value="TRNASYNTHTYR"/>
</dbReference>
<evidence type="ECO:0000256" key="1">
    <source>
        <dbReference type="ARBA" id="ARBA00011738"/>
    </source>
</evidence>
<protein>
    <recommendedName>
        <fullName evidence="2 11">Tyrosine--tRNA ligase</fullName>
        <ecNumber evidence="2 11">6.1.1.1</ecNumber>
    </recommendedName>
</protein>
<dbReference type="InterPro" id="IPR002305">
    <property type="entry name" value="aa-tRNA-synth_Ic"/>
</dbReference>
<dbReference type="GO" id="GO:0003723">
    <property type="term" value="F:RNA binding"/>
    <property type="evidence" value="ECO:0007669"/>
    <property type="project" value="UniProtKB-KW"/>
</dbReference>
<evidence type="ECO:0000256" key="10">
    <source>
        <dbReference type="ARBA" id="ARBA00048248"/>
    </source>
</evidence>
<dbReference type="Proteomes" id="UP000233649">
    <property type="component" value="Unassembled WGS sequence"/>
</dbReference>
<keyword evidence="8 12" id="KW-0648">Protein biosynthesis</keyword>
<sequence length="317" mass="35815">EDFKKLLLSGRKLRLKEGFDPSSPDIHLGHMVALRKLRQLQDLGHQVVLIVGDWTAQIGDPSGASVTRPMLSAEQVKANAKTYLEQFFKIVDKDKTEVRWQSEWYGNFKLEDVVRLSSKFTVAQMLARDDFAKRYAAGKPISVTELLYPMLQAYDSVMVKSDVEFGGTDQKFNLLVGRELQEMVGQKPQQVLMVPILVGTDGVHKMSKSLGNYIGVAEDPSEIFGKCMSIPDELILQYFELVTDIPDQEIADFKAQMENGQVNPMILKKRLASELITQLYNATPPRRLMPGLPGWYSGARYRKICRNAVWKTGKTLV</sequence>
<evidence type="ECO:0000256" key="8">
    <source>
        <dbReference type="ARBA" id="ARBA00022917"/>
    </source>
</evidence>
<dbReference type="FunFam" id="3.40.50.620:FF:000061">
    <property type="entry name" value="Tyrosine--tRNA ligase"/>
    <property type="match status" value="1"/>
</dbReference>
<evidence type="ECO:0000256" key="6">
    <source>
        <dbReference type="ARBA" id="ARBA00022840"/>
    </source>
</evidence>
<organism evidence="13 14">
    <name type="scientific">Dehalococcoides mccartyi</name>
    <dbReference type="NCBI Taxonomy" id="61435"/>
    <lineage>
        <taxon>Bacteria</taxon>
        <taxon>Bacillati</taxon>
        <taxon>Chloroflexota</taxon>
        <taxon>Dehalococcoidia</taxon>
        <taxon>Dehalococcoidales</taxon>
        <taxon>Dehalococcoidaceae</taxon>
        <taxon>Dehalococcoides</taxon>
    </lineage>
</organism>
<evidence type="ECO:0000256" key="2">
    <source>
        <dbReference type="ARBA" id="ARBA00013160"/>
    </source>
</evidence>
<evidence type="ECO:0000256" key="12">
    <source>
        <dbReference type="RuleBase" id="RU363036"/>
    </source>
</evidence>
<evidence type="ECO:0000256" key="3">
    <source>
        <dbReference type="ARBA" id="ARBA00022490"/>
    </source>
</evidence>
<keyword evidence="6 12" id="KW-0067">ATP-binding</keyword>
<gene>
    <name evidence="13" type="ORF">CVH13_00867</name>
</gene>
<dbReference type="EMBL" id="PHFD01000164">
    <property type="protein sequence ID" value="PKH46869.1"/>
    <property type="molecule type" value="Genomic_DNA"/>
</dbReference>
<evidence type="ECO:0000256" key="7">
    <source>
        <dbReference type="ARBA" id="ARBA00022884"/>
    </source>
</evidence>
<keyword evidence="7" id="KW-0694">RNA-binding</keyword>
<evidence type="ECO:0000256" key="9">
    <source>
        <dbReference type="ARBA" id="ARBA00023146"/>
    </source>
</evidence>
<dbReference type="GO" id="GO:0006437">
    <property type="term" value="P:tyrosyl-tRNA aminoacylation"/>
    <property type="evidence" value="ECO:0007669"/>
    <property type="project" value="UniProtKB-UniRule"/>
</dbReference>
<keyword evidence="5 12" id="KW-0547">Nucleotide-binding</keyword>
<dbReference type="InterPro" id="IPR002307">
    <property type="entry name" value="Tyr-tRNA-ligase"/>
</dbReference>
<comment type="caution">
    <text evidence="13">The sequence shown here is derived from an EMBL/GenBank/DDBJ whole genome shotgun (WGS) entry which is preliminary data.</text>
</comment>
<comment type="catalytic activity">
    <reaction evidence="10">
        <text>tRNA(Tyr) + L-tyrosine + ATP = L-tyrosyl-tRNA(Tyr) + AMP + diphosphate + H(+)</text>
        <dbReference type="Rhea" id="RHEA:10220"/>
        <dbReference type="Rhea" id="RHEA-COMP:9706"/>
        <dbReference type="Rhea" id="RHEA-COMP:9707"/>
        <dbReference type="ChEBI" id="CHEBI:15378"/>
        <dbReference type="ChEBI" id="CHEBI:30616"/>
        <dbReference type="ChEBI" id="CHEBI:33019"/>
        <dbReference type="ChEBI" id="CHEBI:58315"/>
        <dbReference type="ChEBI" id="CHEBI:78442"/>
        <dbReference type="ChEBI" id="CHEBI:78536"/>
        <dbReference type="ChEBI" id="CHEBI:456215"/>
        <dbReference type="EC" id="6.1.1.1"/>
    </reaction>
</comment>
<dbReference type="GO" id="GO:0005829">
    <property type="term" value="C:cytosol"/>
    <property type="evidence" value="ECO:0007669"/>
    <property type="project" value="TreeGrafter"/>
</dbReference>
<dbReference type="Gene3D" id="3.40.50.620">
    <property type="entry name" value="HUPs"/>
    <property type="match status" value="1"/>
</dbReference>
<evidence type="ECO:0000313" key="14">
    <source>
        <dbReference type="Proteomes" id="UP000233649"/>
    </source>
</evidence>
<evidence type="ECO:0000256" key="11">
    <source>
        <dbReference type="NCBIfam" id="TIGR00234"/>
    </source>
</evidence>
<dbReference type="Pfam" id="PF00579">
    <property type="entry name" value="tRNA-synt_1b"/>
    <property type="match status" value="1"/>
</dbReference>
<feature type="non-terminal residue" evidence="13">
    <location>
        <position position="1"/>
    </location>
</feature>
<dbReference type="PANTHER" id="PTHR11766:SF1">
    <property type="entry name" value="TYROSINE--TRNA LIGASE"/>
    <property type="match status" value="1"/>
</dbReference>
<evidence type="ECO:0000313" key="13">
    <source>
        <dbReference type="EMBL" id="PKH46869.1"/>
    </source>
</evidence>
<dbReference type="InterPro" id="IPR001412">
    <property type="entry name" value="aa-tRNA-synth_I_CS"/>
</dbReference>